<accession>A0ABX7P4M6</accession>
<organism evidence="1 2">
    <name type="scientific">Pyxidicoccus parkwayensis</name>
    <dbReference type="NCBI Taxonomy" id="2813578"/>
    <lineage>
        <taxon>Bacteria</taxon>
        <taxon>Pseudomonadati</taxon>
        <taxon>Myxococcota</taxon>
        <taxon>Myxococcia</taxon>
        <taxon>Myxococcales</taxon>
        <taxon>Cystobacterineae</taxon>
        <taxon>Myxococcaceae</taxon>
        <taxon>Pyxidicoccus</taxon>
    </lineage>
</organism>
<evidence type="ECO:0000313" key="2">
    <source>
        <dbReference type="Proteomes" id="UP000662747"/>
    </source>
</evidence>
<dbReference type="Proteomes" id="UP000662747">
    <property type="component" value="Chromosome"/>
</dbReference>
<evidence type="ECO:0000313" key="1">
    <source>
        <dbReference type="EMBL" id="QSQ25391.1"/>
    </source>
</evidence>
<protein>
    <recommendedName>
        <fullName evidence="3">Lipoprotein</fullName>
    </recommendedName>
</protein>
<name>A0ABX7P4M6_9BACT</name>
<proteinExistence type="predicted"/>
<gene>
    <name evidence="1" type="ORF">JY651_10875</name>
</gene>
<sequence>MLLLLTAILCACQKPAVVPESVDGLYFADSHSGYRLGPPRLLLLEQGLFELLDGEELLQRGTFEMHDGVLRLKPVGTGSRVVLESTYAVVDGHLLLGVLRPVNGEQHRWISSALPWEFLAEAGMLRPQPAAFRIDWDMREGQWRFSSGARQVVLSGVARLENPADGGRSFVPVFRRPDRRGGVDDPTGMVAEGPVAVGLSFRFGWEAGPEDPLEWDGALVRPRSSDAGPGMAPADVFREQFQSDGGASTYRRRGDIVMTPWTVDLGPVGLLPVHVDPWTREGTYVSGDKELVVSARPPPQDGTYAAAFRREGDESTCHYLPDARGLAVWSLGMEHEPMNHADKTTVMFCFALADGRFVRYVSSGGCNGGRPASLDVFQHRVGP</sequence>
<reference evidence="1 2" key="1">
    <citation type="submission" date="2021-02" db="EMBL/GenBank/DDBJ databases">
        <title>De Novo genome assembly of isolated myxobacteria.</title>
        <authorList>
            <person name="Stevens D.C."/>
        </authorList>
    </citation>
    <scope>NUCLEOTIDE SEQUENCE [LARGE SCALE GENOMIC DNA]</scope>
    <source>
        <strain evidence="2">SCPEA02</strain>
    </source>
</reference>
<dbReference type="EMBL" id="CP071090">
    <property type="protein sequence ID" value="QSQ25391.1"/>
    <property type="molecule type" value="Genomic_DNA"/>
</dbReference>
<dbReference type="RefSeq" id="WP_206726946.1">
    <property type="nucleotide sequence ID" value="NZ_CP071090.1"/>
</dbReference>
<evidence type="ECO:0008006" key="3">
    <source>
        <dbReference type="Google" id="ProtNLM"/>
    </source>
</evidence>
<keyword evidence="2" id="KW-1185">Reference proteome</keyword>